<keyword evidence="1" id="KW-0472">Membrane</keyword>
<feature type="transmembrane region" description="Helical" evidence="1">
    <location>
        <begin position="36"/>
        <end position="57"/>
    </location>
</feature>
<evidence type="ECO:0000256" key="2">
    <source>
        <dbReference type="SAM" id="SignalP"/>
    </source>
</evidence>
<dbReference type="AlphaFoldDB" id="N9CUI2"/>
<dbReference type="RefSeq" id="WP_004980522.1">
    <property type="nucleotide sequence ID" value="NZ_KB849705.1"/>
</dbReference>
<dbReference type="GeneID" id="56338577"/>
<feature type="transmembrane region" description="Helical" evidence="1">
    <location>
        <begin position="112"/>
        <end position="129"/>
    </location>
</feature>
<dbReference type="Proteomes" id="UP000018444">
    <property type="component" value="Unassembled WGS sequence"/>
</dbReference>
<comment type="caution">
    <text evidence="3">The sequence shown here is derived from an EMBL/GenBank/DDBJ whole genome shotgun (WGS) entry which is preliminary data.</text>
</comment>
<dbReference type="EMBL" id="APPZ01000007">
    <property type="protein sequence ID" value="ENV71933.1"/>
    <property type="molecule type" value="Genomic_DNA"/>
</dbReference>
<dbReference type="InterPro" id="IPR054673">
    <property type="entry name" value="Four_helix_put"/>
</dbReference>
<reference evidence="3 4" key="1">
    <citation type="submission" date="2013-02" db="EMBL/GenBank/DDBJ databases">
        <title>The Genome Sequence of Acinetobacter johnsonii ANC 3681.</title>
        <authorList>
            <consortium name="The Broad Institute Genome Sequencing Platform"/>
            <consortium name="The Broad Institute Genome Sequencing Center for Infectious Disease"/>
            <person name="Cerqueira G."/>
            <person name="Feldgarden M."/>
            <person name="Courvalin P."/>
            <person name="Perichon B."/>
            <person name="Grillot-Courvalin C."/>
            <person name="Clermont D."/>
            <person name="Rocha E."/>
            <person name="Yoon E.-J."/>
            <person name="Nemec A."/>
            <person name="Walker B."/>
            <person name="Young S.K."/>
            <person name="Zeng Q."/>
            <person name="Gargeya S."/>
            <person name="Fitzgerald M."/>
            <person name="Haas B."/>
            <person name="Abouelleil A."/>
            <person name="Alvarado L."/>
            <person name="Arachchi H.M."/>
            <person name="Berlin A.M."/>
            <person name="Chapman S.B."/>
            <person name="Dewar J."/>
            <person name="Goldberg J."/>
            <person name="Griggs A."/>
            <person name="Gujja S."/>
            <person name="Hansen M."/>
            <person name="Howarth C."/>
            <person name="Imamovic A."/>
            <person name="Larimer J."/>
            <person name="McCowan C."/>
            <person name="Murphy C."/>
            <person name="Neiman D."/>
            <person name="Pearson M."/>
            <person name="Priest M."/>
            <person name="Roberts A."/>
            <person name="Saif S."/>
            <person name="Shea T."/>
            <person name="Sisk P."/>
            <person name="Sykes S."/>
            <person name="Wortman J."/>
            <person name="Nusbaum C."/>
            <person name="Birren B."/>
        </authorList>
    </citation>
    <scope>NUCLEOTIDE SEQUENCE [LARGE SCALE GENOMIC DNA]</scope>
    <source>
        <strain evidence="3 4">ANC 3681</strain>
    </source>
</reference>
<name>N9CUI2_ACIJO</name>
<protein>
    <submittedName>
        <fullName evidence="3">Uncharacterized protein</fullName>
    </submittedName>
</protein>
<keyword evidence="1" id="KW-1133">Transmembrane helix</keyword>
<keyword evidence="1" id="KW-0812">Transmembrane</keyword>
<evidence type="ECO:0000313" key="3">
    <source>
        <dbReference type="EMBL" id="ENV71933.1"/>
    </source>
</evidence>
<feature type="transmembrane region" description="Helical" evidence="1">
    <location>
        <begin position="78"/>
        <end position="100"/>
    </location>
</feature>
<gene>
    <name evidence="3" type="ORF">F946_01389</name>
</gene>
<dbReference type="NCBIfam" id="NF045610">
    <property type="entry name" value="acin_4_helix"/>
    <property type="match status" value="1"/>
</dbReference>
<organism evidence="3 4">
    <name type="scientific">Acinetobacter johnsonii ANC 3681</name>
    <dbReference type="NCBI Taxonomy" id="1217662"/>
    <lineage>
        <taxon>Bacteria</taxon>
        <taxon>Pseudomonadati</taxon>
        <taxon>Pseudomonadota</taxon>
        <taxon>Gammaproteobacteria</taxon>
        <taxon>Moraxellales</taxon>
        <taxon>Moraxellaceae</taxon>
        <taxon>Acinetobacter</taxon>
    </lineage>
</organism>
<proteinExistence type="predicted"/>
<keyword evidence="2" id="KW-0732">Signal</keyword>
<feature type="chain" id="PRO_5004140052" evidence="2">
    <location>
        <begin position="21"/>
        <end position="130"/>
    </location>
</feature>
<accession>N9CUI2</accession>
<evidence type="ECO:0000313" key="4">
    <source>
        <dbReference type="Proteomes" id="UP000018444"/>
    </source>
</evidence>
<sequence>MLKNIISFFILLPLPMQAFAYVYTGSRAGSIDGNDPLIAVVFFLQGLAALYFFYISIRGWVKRKNNGEKPDPLYGTDWLWALGVYALLSLFACFPIFEILNAYGGKDLVRDTWYIVFLGLFGLLTFSRCT</sequence>
<dbReference type="HOGENOM" id="CLU_156348_0_0_6"/>
<evidence type="ECO:0000256" key="1">
    <source>
        <dbReference type="SAM" id="Phobius"/>
    </source>
</evidence>
<feature type="signal peptide" evidence="2">
    <location>
        <begin position="1"/>
        <end position="20"/>
    </location>
</feature>